<organism evidence="1">
    <name type="scientific">Tanacetum cinerariifolium</name>
    <name type="common">Dalmatian daisy</name>
    <name type="synonym">Chrysanthemum cinerariifolium</name>
    <dbReference type="NCBI Taxonomy" id="118510"/>
    <lineage>
        <taxon>Eukaryota</taxon>
        <taxon>Viridiplantae</taxon>
        <taxon>Streptophyta</taxon>
        <taxon>Embryophyta</taxon>
        <taxon>Tracheophyta</taxon>
        <taxon>Spermatophyta</taxon>
        <taxon>Magnoliopsida</taxon>
        <taxon>eudicotyledons</taxon>
        <taxon>Gunneridae</taxon>
        <taxon>Pentapetalae</taxon>
        <taxon>asterids</taxon>
        <taxon>campanulids</taxon>
        <taxon>Asterales</taxon>
        <taxon>Asteraceae</taxon>
        <taxon>Asteroideae</taxon>
        <taxon>Anthemideae</taxon>
        <taxon>Anthemidinae</taxon>
        <taxon>Tanacetum</taxon>
    </lineage>
</organism>
<comment type="caution">
    <text evidence="1">The sequence shown here is derived from an EMBL/GenBank/DDBJ whole genome shotgun (WGS) entry which is preliminary data.</text>
</comment>
<protein>
    <submittedName>
        <fullName evidence="1">Uncharacterized protein</fullName>
    </submittedName>
</protein>
<evidence type="ECO:0000313" key="1">
    <source>
        <dbReference type="EMBL" id="GFD61103.1"/>
    </source>
</evidence>
<dbReference type="EMBL" id="BKCJ011886904">
    <property type="protein sequence ID" value="GFD61103.1"/>
    <property type="molecule type" value="Genomic_DNA"/>
</dbReference>
<feature type="non-terminal residue" evidence="1">
    <location>
        <position position="1"/>
    </location>
</feature>
<feature type="non-terminal residue" evidence="1">
    <location>
        <position position="69"/>
    </location>
</feature>
<proteinExistence type="predicted"/>
<sequence>SKLEAAEKSLQDEVTALNERNTILEKERNALDVKVTYLHAVVVSKDRKLTDYVTQLTSIKSHNDKLADQ</sequence>
<gene>
    <name evidence="1" type="ORF">Tci_933072</name>
</gene>
<dbReference type="AlphaFoldDB" id="A0A699XP96"/>
<reference evidence="1" key="1">
    <citation type="journal article" date="2019" name="Sci. Rep.">
        <title>Draft genome of Tanacetum cinerariifolium, the natural source of mosquito coil.</title>
        <authorList>
            <person name="Yamashiro T."/>
            <person name="Shiraishi A."/>
            <person name="Satake H."/>
            <person name="Nakayama K."/>
        </authorList>
    </citation>
    <scope>NUCLEOTIDE SEQUENCE</scope>
</reference>
<name>A0A699XP96_TANCI</name>
<accession>A0A699XP96</accession>